<feature type="region of interest" description="Disordered" evidence="6">
    <location>
        <begin position="670"/>
        <end position="710"/>
    </location>
</feature>
<keyword evidence="9" id="KW-1185">Reference proteome</keyword>
<evidence type="ECO:0000256" key="1">
    <source>
        <dbReference type="ARBA" id="ARBA00022723"/>
    </source>
</evidence>
<feature type="compositionally biased region" description="Low complexity" evidence="6">
    <location>
        <begin position="613"/>
        <end position="626"/>
    </location>
</feature>
<dbReference type="GO" id="GO:0003677">
    <property type="term" value="F:DNA binding"/>
    <property type="evidence" value="ECO:0007669"/>
    <property type="project" value="InterPro"/>
</dbReference>
<dbReference type="SMART" id="SM00367">
    <property type="entry name" value="LRR_CC"/>
    <property type="match status" value="2"/>
</dbReference>
<evidence type="ECO:0000256" key="5">
    <source>
        <dbReference type="SAM" id="Coils"/>
    </source>
</evidence>
<dbReference type="InterPro" id="IPR036893">
    <property type="entry name" value="SBP_sf"/>
</dbReference>
<keyword evidence="2 4" id="KW-0863">Zinc-finger</keyword>
<accession>A0AAV0RD61</accession>
<feature type="compositionally biased region" description="Low complexity" evidence="6">
    <location>
        <begin position="695"/>
        <end position="706"/>
    </location>
</feature>
<proteinExistence type="predicted"/>
<feature type="region of interest" description="Disordered" evidence="6">
    <location>
        <begin position="486"/>
        <end position="505"/>
    </location>
</feature>
<comment type="caution">
    <text evidence="8">The sequence shown here is derived from an EMBL/GenBank/DDBJ whole genome shotgun (WGS) entry which is preliminary data.</text>
</comment>
<name>A0AAV0RD61_9ROSI</name>
<organism evidence="8 9">
    <name type="scientific">Linum tenue</name>
    <dbReference type="NCBI Taxonomy" id="586396"/>
    <lineage>
        <taxon>Eukaryota</taxon>
        <taxon>Viridiplantae</taxon>
        <taxon>Streptophyta</taxon>
        <taxon>Embryophyta</taxon>
        <taxon>Tracheophyta</taxon>
        <taxon>Spermatophyta</taxon>
        <taxon>Magnoliopsida</taxon>
        <taxon>eudicotyledons</taxon>
        <taxon>Gunneridae</taxon>
        <taxon>Pentapetalae</taxon>
        <taxon>rosids</taxon>
        <taxon>fabids</taxon>
        <taxon>Malpighiales</taxon>
        <taxon>Linaceae</taxon>
        <taxon>Linum</taxon>
    </lineage>
</organism>
<evidence type="ECO:0000256" key="4">
    <source>
        <dbReference type="PROSITE-ProRule" id="PRU00470"/>
    </source>
</evidence>
<feature type="coiled-coil region" evidence="5">
    <location>
        <begin position="176"/>
        <end position="217"/>
    </location>
</feature>
<dbReference type="SUPFAM" id="SSF103612">
    <property type="entry name" value="SBT domain"/>
    <property type="match status" value="1"/>
</dbReference>
<feature type="coiled-coil region" evidence="5">
    <location>
        <begin position="1320"/>
        <end position="1357"/>
    </location>
</feature>
<feature type="region of interest" description="Disordered" evidence="6">
    <location>
        <begin position="441"/>
        <end position="468"/>
    </location>
</feature>
<feature type="region of interest" description="Disordered" evidence="6">
    <location>
        <begin position="47"/>
        <end position="71"/>
    </location>
</feature>
<dbReference type="PANTHER" id="PTHR31251:SF86">
    <property type="entry name" value="SQUAMOSA PROMOTER-BINDING-LIKE PROTEIN 1"/>
    <property type="match status" value="1"/>
</dbReference>
<dbReference type="Gene3D" id="4.10.1100.10">
    <property type="entry name" value="Transcription factor, SBP-box domain"/>
    <property type="match status" value="1"/>
</dbReference>
<dbReference type="Gene3D" id="3.80.10.10">
    <property type="entry name" value="Ribonuclease Inhibitor"/>
    <property type="match status" value="1"/>
</dbReference>
<evidence type="ECO:0000256" key="3">
    <source>
        <dbReference type="ARBA" id="ARBA00022833"/>
    </source>
</evidence>
<dbReference type="PROSITE" id="PS51141">
    <property type="entry name" value="ZF_SBP"/>
    <property type="match status" value="1"/>
</dbReference>
<dbReference type="PANTHER" id="PTHR31251">
    <property type="entry name" value="SQUAMOSA PROMOTER-BINDING-LIKE PROTEIN 4"/>
    <property type="match status" value="1"/>
</dbReference>
<evidence type="ECO:0000313" key="9">
    <source>
        <dbReference type="Proteomes" id="UP001154282"/>
    </source>
</evidence>
<dbReference type="GO" id="GO:0005634">
    <property type="term" value="C:nucleus"/>
    <property type="evidence" value="ECO:0007669"/>
    <property type="project" value="InterPro"/>
</dbReference>
<evidence type="ECO:0000256" key="2">
    <source>
        <dbReference type="ARBA" id="ARBA00022771"/>
    </source>
</evidence>
<feature type="compositionally biased region" description="Basic and acidic residues" evidence="6">
    <location>
        <begin position="1069"/>
        <end position="1081"/>
    </location>
</feature>
<dbReference type="InterPro" id="IPR004333">
    <property type="entry name" value="SBP_dom"/>
</dbReference>
<keyword evidence="1" id="KW-0479">Metal-binding</keyword>
<feature type="region of interest" description="Disordered" evidence="6">
    <location>
        <begin position="1165"/>
        <end position="1187"/>
    </location>
</feature>
<evidence type="ECO:0000256" key="6">
    <source>
        <dbReference type="SAM" id="MobiDB-lite"/>
    </source>
</evidence>
<evidence type="ECO:0000313" key="8">
    <source>
        <dbReference type="EMBL" id="CAI0554382.1"/>
    </source>
</evidence>
<dbReference type="Proteomes" id="UP001154282">
    <property type="component" value="Unassembled WGS sequence"/>
</dbReference>
<dbReference type="GO" id="GO:0008270">
    <property type="term" value="F:zinc ion binding"/>
    <property type="evidence" value="ECO:0007669"/>
    <property type="project" value="UniProtKB-KW"/>
</dbReference>
<feature type="region of interest" description="Disordered" evidence="6">
    <location>
        <begin position="606"/>
        <end position="629"/>
    </location>
</feature>
<dbReference type="InterPro" id="IPR006553">
    <property type="entry name" value="Leu-rich_rpt_Cys-con_subtyp"/>
</dbReference>
<feature type="region of interest" description="Disordered" evidence="6">
    <location>
        <begin position="932"/>
        <end position="959"/>
    </location>
</feature>
<dbReference type="InterPro" id="IPR032675">
    <property type="entry name" value="LRR_dom_sf"/>
</dbReference>
<reference evidence="8" key="1">
    <citation type="submission" date="2022-08" db="EMBL/GenBank/DDBJ databases">
        <authorList>
            <person name="Gutierrez-Valencia J."/>
        </authorList>
    </citation>
    <scope>NUCLEOTIDE SEQUENCE</scope>
</reference>
<feature type="domain" description="SBP-type" evidence="7">
    <location>
        <begin position="1091"/>
        <end position="1168"/>
    </location>
</feature>
<evidence type="ECO:0000259" key="7">
    <source>
        <dbReference type="PROSITE" id="PS51141"/>
    </source>
</evidence>
<keyword evidence="3" id="KW-0862">Zinc</keyword>
<dbReference type="InterPro" id="IPR044817">
    <property type="entry name" value="SBP-like"/>
</dbReference>
<keyword evidence="5" id="KW-0175">Coiled coil</keyword>
<feature type="region of interest" description="Disordered" evidence="6">
    <location>
        <begin position="736"/>
        <end position="761"/>
    </location>
</feature>
<protein>
    <recommendedName>
        <fullName evidence="7">SBP-type domain-containing protein</fullName>
    </recommendedName>
</protein>
<feature type="compositionally biased region" description="Basic and acidic residues" evidence="6">
    <location>
        <begin position="441"/>
        <end position="454"/>
    </location>
</feature>
<dbReference type="SUPFAM" id="SSF52058">
    <property type="entry name" value="L domain-like"/>
    <property type="match status" value="1"/>
</dbReference>
<feature type="compositionally biased region" description="Low complexity" evidence="6">
    <location>
        <begin position="670"/>
        <end position="685"/>
    </location>
</feature>
<gene>
    <name evidence="8" type="ORF">LITE_LOCUS47175</name>
</gene>
<dbReference type="Pfam" id="PF03110">
    <property type="entry name" value="SBP"/>
    <property type="match status" value="1"/>
</dbReference>
<feature type="compositionally biased region" description="Acidic residues" evidence="6">
    <location>
        <begin position="54"/>
        <end position="71"/>
    </location>
</feature>
<feature type="region of interest" description="Disordered" evidence="6">
    <location>
        <begin position="1064"/>
        <end position="1083"/>
    </location>
</feature>
<sequence>MVLFDFKSDKHFVASSDRTTLQVYEWINLSVNPSSIRNTHWEEVATITARDRDQSDDDDEEDEGDDDDGETYDGLMFFDGHGKIEGREGLTKLAQHLTRLQLRVSPQGFCFQDVTTLGEHKAFGLHYLRLNDLFNWSSHGIRTPSVATWRRLVLEYTVPKREKRTTPAGGVSKEMYEEMKKAIGKKDEELEKLREEVEKLKGEKEEMTKENASETKKLRNQLLQLPQEKKQSWILTATTKLVSIFDPNALITSRRRAVPWDTWNLSDSFKRGRFVYDPLNKIGTDSRPFPRADRFFLVDEDPKDWPPPPKITVSSLCGSFDQENWWFVKIAHPNGGLTMMAYYDGNTVSNNRVPYAWETKYFVADTACTLVYVVSLFLDGKVYIVPTSRKEMGLLQGFATSLQGLTFNVPNFTKERIGKKDEELEKPREEVEKLKGEKLEMTKKNATETKKLRDQLSQLPQEPEQRRKQSWLLTATTKLVPLRDPTQTAQIRSRRRPVPQDTWSTPRSEFQWGNFWYGRKTGASNWPFTSVNSISLVDEDPKDWLPPPKIKVNIYNSQFDIDNWWFVKTTHPNGGLTMMAYYDGNNAISSVRSLLLAIRVGVPTTPMADHGKTSTSTNTTAPRTLSDLMENNNSNNYPFLWDGSSLPAELLAGRDFAKQLKLQLLDPPLPSCSSSDSAITTTTSSSDRRCHPELQQDNNKSQQQQSTGRQGVVQEILESFDNALSLLGHHDIDDNSHLNKWGSPPPPSGKAAAGGGVPPTFKVPPAPVKRSHLVSLKCLDAKHSDLLWIPDLSKAQKLESLNLEGCANLVGISSIQYLTKLQHLNLKGCQSLKGVPSLIRLKLLKTFDLSDCSNLTRLPPSLGCLPNLSELNLKNCAKLANLPRSVIHLMKSLETLNISGCSSMWKYIGDDQDGAVPSLAKPHLGFSAMPSTEARHRENLPNSNSDIPANKESSREQQLLTAEQVDVVAEGSLSQDLSLDLKDIRGKKAIEREEEAFLRTPLISSLLSELRRALLFPPNVGSSHASTSSSHDINIQTINHTQNNKSEAEQSEIATLLQMEDQQQQLCNDDDHDHDDAKTDETTTLSATTEPILCQVEDCQIDLSGAETYHQQHKICEIHCMATAALLGNILQRFCQQCCRFHVLCDFDEEERNCRSRLAGYHQKQRRQRNATIGTKEEHSSPETAADLDAEINIAESEDENEKCLLHKRIRTVDPPEQNQPTQAAVEQQSFNDWDEANAIGDIEDRVLEMIEQISRSNCADDDEKAAAAVPESVLDLLAEMEQTVPETVRSMKSAKAKATANSAEWKVADARLVIGELELRLLDMELTRISEEEEEIEAELQRLMDQKRKLSQQQQQH</sequence>
<dbReference type="EMBL" id="CAMGYJ010000010">
    <property type="protein sequence ID" value="CAI0554382.1"/>
    <property type="molecule type" value="Genomic_DNA"/>
</dbReference>